<evidence type="ECO:0000313" key="2">
    <source>
        <dbReference type="Proteomes" id="UP000779809"/>
    </source>
</evidence>
<proteinExistence type="predicted"/>
<organism evidence="1 2">
    <name type="scientific">Candidatus Korobacter versatilis</name>
    <dbReference type="NCBI Taxonomy" id="658062"/>
    <lineage>
        <taxon>Bacteria</taxon>
        <taxon>Pseudomonadati</taxon>
        <taxon>Acidobacteriota</taxon>
        <taxon>Terriglobia</taxon>
        <taxon>Terriglobales</taxon>
        <taxon>Candidatus Korobacteraceae</taxon>
        <taxon>Candidatus Korobacter</taxon>
    </lineage>
</organism>
<sequence length="109" mass="12534">MDEDRPYSVVVVTMQIRVLHDEVTRSRLSVNIHPDPMLERMAKKDLAEEQYGTNEDGNFVVNFNPAWLDLNHGYPTLHSNCEEVEAMNSAVRNSVNWVLDLHKDGGWPK</sequence>
<dbReference type="AlphaFoldDB" id="A0A932A6N7"/>
<accession>A0A932A6N7</accession>
<name>A0A932A6N7_9BACT</name>
<evidence type="ECO:0000313" key="1">
    <source>
        <dbReference type="EMBL" id="MBI2677146.1"/>
    </source>
</evidence>
<comment type="caution">
    <text evidence="1">The sequence shown here is derived from an EMBL/GenBank/DDBJ whole genome shotgun (WGS) entry which is preliminary data.</text>
</comment>
<dbReference type="EMBL" id="JACPNR010000001">
    <property type="protein sequence ID" value="MBI2677146.1"/>
    <property type="molecule type" value="Genomic_DNA"/>
</dbReference>
<protein>
    <submittedName>
        <fullName evidence="1">Uncharacterized protein</fullName>
    </submittedName>
</protein>
<reference evidence="1" key="1">
    <citation type="submission" date="2020-07" db="EMBL/GenBank/DDBJ databases">
        <title>Huge and variable diversity of episymbiotic CPR bacteria and DPANN archaea in groundwater ecosystems.</title>
        <authorList>
            <person name="He C.Y."/>
            <person name="Keren R."/>
            <person name="Whittaker M."/>
            <person name="Farag I.F."/>
            <person name="Doudna J."/>
            <person name="Cate J.H.D."/>
            <person name="Banfield J.F."/>
        </authorList>
    </citation>
    <scope>NUCLEOTIDE SEQUENCE</scope>
    <source>
        <strain evidence="1">NC_groundwater_580_Pr5_B-0.1um_64_19</strain>
    </source>
</reference>
<gene>
    <name evidence="1" type="ORF">HYX28_00010</name>
</gene>
<dbReference type="Proteomes" id="UP000779809">
    <property type="component" value="Unassembled WGS sequence"/>
</dbReference>